<dbReference type="Gene3D" id="1.25.40.10">
    <property type="entry name" value="Tetratricopeptide repeat domain"/>
    <property type="match status" value="1"/>
</dbReference>
<dbReference type="InterPro" id="IPR051726">
    <property type="entry name" value="Chitin_Synth_Reg"/>
</dbReference>
<sequence length="167" mass="18510">MNSLARFLEEGWAGPRDPAGALFWYMKAAKLGDHWAQYNLATILYRNGDVESADRWLQRAITNSDNGFRRRIASLLLAQPGATLRRRGLEALQRIAEGGQPGDLYAYGVALENGVAGSPDPASARVLFKTAAKNGHMEAADRLRAMRSPTKLLAAFVRRCRVMRPLR</sequence>
<evidence type="ECO:0000313" key="2">
    <source>
        <dbReference type="EMBL" id="TWB46591.1"/>
    </source>
</evidence>
<keyword evidence="1" id="KW-0677">Repeat</keyword>
<reference evidence="2 3" key="1">
    <citation type="submission" date="2019-06" db="EMBL/GenBank/DDBJ databases">
        <title>Genomic Encyclopedia of Type Strains, Phase IV (KMG-V): Genome sequencing to study the core and pangenomes of soil and plant-associated prokaryotes.</title>
        <authorList>
            <person name="Whitman W."/>
        </authorList>
    </citation>
    <scope>NUCLEOTIDE SEQUENCE [LARGE SCALE GENOMIC DNA]</scope>
    <source>
        <strain evidence="2 3">BR 11140</strain>
    </source>
</reference>
<dbReference type="SMART" id="SM00671">
    <property type="entry name" value="SEL1"/>
    <property type="match status" value="3"/>
</dbReference>
<evidence type="ECO:0000313" key="3">
    <source>
        <dbReference type="Proteomes" id="UP000318050"/>
    </source>
</evidence>
<gene>
    <name evidence="2" type="ORF">FBZ92_14610</name>
</gene>
<evidence type="ECO:0000256" key="1">
    <source>
        <dbReference type="ARBA" id="ARBA00022737"/>
    </source>
</evidence>
<dbReference type="InterPro" id="IPR006597">
    <property type="entry name" value="Sel1-like"/>
</dbReference>
<comment type="caution">
    <text evidence="2">The sequence shown here is derived from an EMBL/GenBank/DDBJ whole genome shotgun (WGS) entry which is preliminary data.</text>
</comment>
<dbReference type="AlphaFoldDB" id="A0A560HKW5"/>
<proteinExistence type="predicted"/>
<dbReference type="Pfam" id="PF08238">
    <property type="entry name" value="Sel1"/>
    <property type="match status" value="3"/>
</dbReference>
<organism evidence="2 3">
    <name type="scientific">Nitrospirillum amazonense</name>
    <dbReference type="NCBI Taxonomy" id="28077"/>
    <lineage>
        <taxon>Bacteria</taxon>
        <taxon>Pseudomonadati</taxon>
        <taxon>Pseudomonadota</taxon>
        <taxon>Alphaproteobacteria</taxon>
        <taxon>Rhodospirillales</taxon>
        <taxon>Azospirillaceae</taxon>
        <taxon>Nitrospirillum</taxon>
    </lineage>
</organism>
<name>A0A560HKW5_9PROT</name>
<dbReference type="SUPFAM" id="SSF81901">
    <property type="entry name" value="HCP-like"/>
    <property type="match status" value="1"/>
</dbReference>
<dbReference type="EMBL" id="VITT01000046">
    <property type="protein sequence ID" value="TWB46591.1"/>
    <property type="molecule type" value="Genomic_DNA"/>
</dbReference>
<accession>A0A560HKW5</accession>
<dbReference type="InterPro" id="IPR011990">
    <property type="entry name" value="TPR-like_helical_dom_sf"/>
</dbReference>
<protein>
    <submittedName>
        <fullName evidence="2">Sel1 repeat-containing protein</fullName>
    </submittedName>
</protein>
<dbReference type="Proteomes" id="UP000318050">
    <property type="component" value="Unassembled WGS sequence"/>
</dbReference>
<dbReference type="PANTHER" id="PTHR46430">
    <property type="entry name" value="PROTEIN SKT5-RELATED"/>
    <property type="match status" value="1"/>
</dbReference>